<keyword evidence="3" id="KW-1185">Reference proteome</keyword>
<evidence type="ECO:0000256" key="1">
    <source>
        <dbReference type="SAM" id="Phobius"/>
    </source>
</evidence>
<proteinExistence type="predicted"/>
<gene>
    <name evidence="2" type="ORF">HNQ45_000315</name>
</gene>
<keyword evidence="1" id="KW-0472">Membrane</keyword>
<name>A0A9Q2CY44_9STAP</name>
<sequence>MKFFEGNWFILLISFVVSLVIALNNKTIEFTGNHLLYFSLELFILIVISFIVIKGVSILFFKLSQR</sequence>
<evidence type="ECO:0000313" key="2">
    <source>
        <dbReference type="EMBL" id="MBB5175445.1"/>
    </source>
</evidence>
<protein>
    <submittedName>
        <fullName evidence="2">Uncharacterized membrane protein YjjP (DUF1212 family)</fullName>
    </submittedName>
</protein>
<organism evidence="2 3">
    <name type="scientific">Nosocomiicoccus ampullae</name>
    <dbReference type="NCBI Taxonomy" id="489910"/>
    <lineage>
        <taxon>Bacteria</taxon>
        <taxon>Bacillati</taxon>
        <taxon>Bacillota</taxon>
        <taxon>Bacilli</taxon>
        <taxon>Bacillales</taxon>
        <taxon>Staphylococcaceae</taxon>
        <taxon>Nosocomiicoccus</taxon>
    </lineage>
</organism>
<comment type="caution">
    <text evidence="2">The sequence shown here is derived from an EMBL/GenBank/DDBJ whole genome shotgun (WGS) entry which is preliminary data.</text>
</comment>
<dbReference type="EMBL" id="JACHHF010000002">
    <property type="protein sequence ID" value="MBB5175445.1"/>
    <property type="molecule type" value="Genomic_DNA"/>
</dbReference>
<dbReference type="Proteomes" id="UP000579136">
    <property type="component" value="Unassembled WGS sequence"/>
</dbReference>
<feature type="transmembrane region" description="Helical" evidence="1">
    <location>
        <begin position="35"/>
        <end position="61"/>
    </location>
</feature>
<evidence type="ECO:0000313" key="3">
    <source>
        <dbReference type="Proteomes" id="UP000579136"/>
    </source>
</evidence>
<keyword evidence="1" id="KW-1133">Transmembrane helix</keyword>
<keyword evidence="1" id="KW-0812">Transmembrane</keyword>
<reference evidence="2 3" key="1">
    <citation type="submission" date="2020-08" db="EMBL/GenBank/DDBJ databases">
        <title>Genomic Encyclopedia of Type Strains, Phase IV (KMG-IV): sequencing the most valuable type-strain genomes for metagenomic binning, comparative biology and taxonomic classification.</title>
        <authorList>
            <person name="Goeker M."/>
        </authorList>
    </citation>
    <scope>NUCLEOTIDE SEQUENCE [LARGE SCALE GENOMIC DNA]</scope>
    <source>
        <strain evidence="2 3">DSM 19163</strain>
    </source>
</reference>
<dbReference type="AlphaFoldDB" id="A0A9Q2CY44"/>
<accession>A0A9Q2CY44</accession>
<feature type="transmembrane region" description="Helical" evidence="1">
    <location>
        <begin position="6"/>
        <end position="23"/>
    </location>
</feature>